<dbReference type="OrthoDB" id="3685701at2"/>
<dbReference type="RefSeq" id="WP_111218122.1">
    <property type="nucleotide sequence ID" value="NZ_POTY01000241.1"/>
</dbReference>
<feature type="domain" description="YxiG-like" evidence="1">
    <location>
        <begin position="3"/>
        <end position="157"/>
    </location>
</feature>
<dbReference type="InterPro" id="IPR058188">
    <property type="entry name" value="YxiG-like"/>
</dbReference>
<accession>A0A2W2DJN2</accession>
<dbReference type="EMBL" id="POTY01000241">
    <property type="protein sequence ID" value="PZG10933.1"/>
    <property type="molecule type" value="Genomic_DNA"/>
</dbReference>
<evidence type="ECO:0000313" key="3">
    <source>
        <dbReference type="Proteomes" id="UP000248924"/>
    </source>
</evidence>
<name>A0A2W2DJN2_9ACTN</name>
<reference evidence="2 3" key="1">
    <citation type="submission" date="2018-01" db="EMBL/GenBank/DDBJ databases">
        <title>Draft genome sequence of Jishengella sp. NA12.</title>
        <authorList>
            <person name="Sahin N."/>
            <person name="Ay H."/>
            <person name="Saygin H."/>
        </authorList>
    </citation>
    <scope>NUCLEOTIDE SEQUENCE [LARGE SCALE GENOMIC DNA]</scope>
    <source>
        <strain evidence="2 3">NA12</strain>
    </source>
</reference>
<proteinExistence type="predicted"/>
<gene>
    <name evidence="2" type="ORF">C1I95_27705</name>
</gene>
<keyword evidence="3" id="KW-1185">Reference proteome</keyword>
<dbReference type="AlphaFoldDB" id="A0A2W2DJN2"/>
<dbReference type="Proteomes" id="UP000248924">
    <property type="component" value="Unassembled WGS sequence"/>
</dbReference>
<organism evidence="2 3">
    <name type="scientific">Micromonospora craterilacus</name>
    <dbReference type="NCBI Taxonomy" id="1655439"/>
    <lineage>
        <taxon>Bacteria</taxon>
        <taxon>Bacillati</taxon>
        <taxon>Actinomycetota</taxon>
        <taxon>Actinomycetes</taxon>
        <taxon>Micromonosporales</taxon>
        <taxon>Micromonosporaceae</taxon>
        <taxon>Micromonospora</taxon>
    </lineage>
</organism>
<dbReference type="Pfam" id="PF24712">
    <property type="entry name" value="YxiG_2"/>
    <property type="match status" value="1"/>
</dbReference>
<evidence type="ECO:0000313" key="2">
    <source>
        <dbReference type="EMBL" id="PZG10933.1"/>
    </source>
</evidence>
<evidence type="ECO:0000259" key="1">
    <source>
        <dbReference type="Pfam" id="PF24712"/>
    </source>
</evidence>
<protein>
    <recommendedName>
        <fullName evidence="1">YxiG-like domain-containing protein</fullName>
    </recommendedName>
</protein>
<sequence length="160" mass="18184">MDPSTLGRALDDVYDQALVYHGFTDYMRDYEAIVYATADPRTGVAPKHLRYLFRYCVEARCQTSVAPATWRESLDDRLIDYKTGVDLDGYVWGVKWQSLYPGAKILEESPAARSWAEAIGLEFHEVRIQTNAHDLTLVFSDLQVSDLPPGYRPFAVDQDS</sequence>
<comment type="caution">
    <text evidence="2">The sequence shown here is derived from an EMBL/GenBank/DDBJ whole genome shotgun (WGS) entry which is preliminary data.</text>
</comment>